<accession>A0AAI8FME1</accession>
<dbReference type="KEGG" id="bok:DM82_2363"/>
<protein>
    <submittedName>
        <fullName evidence="1">Uncharacterized protein</fullName>
    </submittedName>
</protein>
<name>A0AAI8FME1_9BURK</name>
<dbReference type="Proteomes" id="UP000029424">
    <property type="component" value="Chromosome 1"/>
</dbReference>
<dbReference type="EMBL" id="CP008726">
    <property type="protein sequence ID" value="AIO65735.1"/>
    <property type="molecule type" value="Genomic_DNA"/>
</dbReference>
<sequence length="102" mass="11091">MPVGHRSSCVYWKRKVCLPRSGVAHVRRQDSETHEHRANIAGHPIWTGPTICESTSAHARSTDPPTLMRYASFLAAAARVFDCVGASHADPSQIVSAELAPD</sequence>
<gene>
    <name evidence="1" type="ORF">DM82_2363</name>
</gene>
<proteinExistence type="predicted"/>
<organism evidence="1 2">
    <name type="scientific">Burkholderia oklahomensis</name>
    <dbReference type="NCBI Taxonomy" id="342113"/>
    <lineage>
        <taxon>Bacteria</taxon>
        <taxon>Pseudomonadati</taxon>
        <taxon>Pseudomonadota</taxon>
        <taxon>Betaproteobacteria</taxon>
        <taxon>Burkholderiales</taxon>
        <taxon>Burkholderiaceae</taxon>
        <taxon>Burkholderia</taxon>
        <taxon>pseudomallei group</taxon>
    </lineage>
</organism>
<reference evidence="1 2" key="1">
    <citation type="submission" date="2014-06" db="EMBL/GenBank/DDBJ databases">
        <authorList>
            <person name="Bishop-Lilly K.A."/>
            <person name="Broomall S.M."/>
            <person name="Chain P.S."/>
            <person name="Chertkov O."/>
            <person name="Coyne S.R."/>
            <person name="Daligault H.E."/>
            <person name="Davenport K.W."/>
            <person name="Erkkila T."/>
            <person name="Frey K.G."/>
            <person name="Gibbons H.S."/>
            <person name="Gu W."/>
            <person name="Jaissle J."/>
            <person name="Johnson S.L."/>
            <person name="Koroleva G.I."/>
            <person name="Ladner J.T."/>
            <person name="Lo C.-C."/>
            <person name="Minogue T.D."/>
            <person name="Munk C."/>
            <person name="Palacios G.F."/>
            <person name="Redden C.L."/>
            <person name="Rosenzweig C.N."/>
            <person name="Scholz M.B."/>
            <person name="Teshima H."/>
            <person name="Xu Y."/>
        </authorList>
    </citation>
    <scope>NUCLEOTIDE SEQUENCE [LARGE SCALE GENOMIC DNA]</scope>
    <source>
        <strain evidence="1 2">EO147</strain>
    </source>
</reference>
<evidence type="ECO:0000313" key="1">
    <source>
        <dbReference type="EMBL" id="AIO65735.1"/>
    </source>
</evidence>
<evidence type="ECO:0000313" key="2">
    <source>
        <dbReference type="Proteomes" id="UP000029424"/>
    </source>
</evidence>
<dbReference type="AlphaFoldDB" id="A0AAI8FME1"/>
<keyword evidence="2" id="KW-1185">Reference proteome</keyword>